<protein>
    <submittedName>
        <fullName evidence="1">Uncharacterized protein</fullName>
    </submittedName>
</protein>
<comment type="caution">
    <text evidence="1">The sequence shown here is derived from an EMBL/GenBank/DDBJ whole genome shotgun (WGS) entry which is preliminary data.</text>
</comment>
<dbReference type="HOGENOM" id="CLU_1785247_0_0_6"/>
<reference evidence="1 2" key="2">
    <citation type="journal article" date="2009" name="PLoS ONE">
        <title>The photosynthetic apparatus and its regulation in the aerobic gammaproteobacterium Congregibacter litoralis gen. nov., sp. nov.</title>
        <authorList>
            <person name="Spring S."/>
            <person name="Lunsdorf H."/>
            <person name="Fuchs B.M."/>
            <person name="Tindall B.J."/>
        </authorList>
    </citation>
    <scope>NUCLEOTIDE SEQUENCE [LARGE SCALE GENOMIC DNA]</scope>
    <source>
        <strain evidence="1">KT71</strain>
    </source>
</reference>
<dbReference type="STRING" id="314285.KT71_09007"/>
<accession>A4A4N2</accession>
<evidence type="ECO:0000313" key="2">
    <source>
        <dbReference type="Proteomes" id="UP000019205"/>
    </source>
</evidence>
<proteinExistence type="predicted"/>
<dbReference type="EMBL" id="AAOA02000003">
    <property type="protein sequence ID" value="EAQ98753.2"/>
    <property type="molecule type" value="Genomic_DNA"/>
</dbReference>
<dbReference type="AlphaFoldDB" id="A4A4N2"/>
<dbReference type="eggNOG" id="ENOG5033GZV">
    <property type="taxonomic scope" value="Bacteria"/>
</dbReference>
<name>A4A4N2_9GAMM</name>
<gene>
    <name evidence="1" type="ORF">KT71_09007</name>
</gene>
<dbReference type="Proteomes" id="UP000019205">
    <property type="component" value="Chromosome"/>
</dbReference>
<keyword evidence="2" id="KW-1185">Reference proteome</keyword>
<reference evidence="1 2" key="1">
    <citation type="journal article" date="2007" name="Proc. Natl. Acad. Sci. U.S.A.">
        <title>Characterization of a marine gammaproteobacterium capable of aerobic anoxygenic photosynthesis.</title>
        <authorList>
            <person name="Fuchs B.M."/>
            <person name="Spring S."/>
            <person name="Teeling H."/>
            <person name="Quast C."/>
            <person name="Wulf J."/>
            <person name="Schattenhofer M."/>
            <person name="Yan S."/>
            <person name="Ferriera S."/>
            <person name="Johnson J."/>
            <person name="Glockner F.O."/>
            <person name="Amann R."/>
        </authorList>
    </citation>
    <scope>NUCLEOTIDE SEQUENCE [LARGE SCALE GENOMIC DNA]</scope>
    <source>
        <strain evidence="1">KT71</strain>
    </source>
</reference>
<organism evidence="1 2">
    <name type="scientific">Congregibacter litoralis KT71</name>
    <dbReference type="NCBI Taxonomy" id="314285"/>
    <lineage>
        <taxon>Bacteria</taxon>
        <taxon>Pseudomonadati</taxon>
        <taxon>Pseudomonadota</taxon>
        <taxon>Gammaproteobacteria</taxon>
        <taxon>Cellvibrionales</taxon>
        <taxon>Halieaceae</taxon>
        <taxon>Congregibacter</taxon>
    </lineage>
</organism>
<sequence length="164" mass="18779">MSVLGVWLSNRSTLRHLKYQLSHEREAKERELARERYEELYVLVEHWLNGLAGVYLNLNLVMQEKIDYNSHLEHVIENAGANEHDFQRLEMIVNIHGLPVKPEYDSVIEARTLLNAISAQHKRQFKAGNTGGSKYYGPFVAAQETIEQRGQVLLKAIASAARRA</sequence>
<evidence type="ECO:0000313" key="1">
    <source>
        <dbReference type="EMBL" id="EAQ98753.2"/>
    </source>
</evidence>